<keyword evidence="10" id="KW-0812">Transmembrane</keyword>
<feature type="active site" description="Proton donor" evidence="6">
    <location>
        <position position="423"/>
    </location>
</feature>
<dbReference type="GO" id="GO:0005975">
    <property type="term" value="P:carbohydrate metabolic process"/>
    <property type="evidence" value="ECO:0007669"/>
    <property type="project" value="InterPro"/>
</dbReference>
<evidence type="ECO:0000256" key="10">
    <source>
        <dbReference type="SAM" id="Phobius"/>
    </source>
</evidence>
<evidence type="ECO:0000256" key="9">
    <source>
        <dbReference type="RuleBase" id="RU361193"/>
    </source>
</evidence>
<feature type="transmembrane region" description="Helical" evidence="10">
    <location>
        <begin position="20"/>
        <end position="38"/>
    </location>
</feature>
<dbReference type="AlphaFoldDB" id="A0A8H6ZSY2"/>
<sequence>MNSWTRLTTFSLSYPRQRPLFYFLGLSFILIGLYYHFIAPTSVVALDEVFDTAAPQLPDKVWDERASQVRKAFEHAYHGYERYAMPHDELKPLLDRPIDNFNGWGVTLVDSLDTMFLMGLNDEFTRALAVVERADFALPKNQFAPFFETVIRYLGGLLSAYALSNNTVLLQRADELAMKLDSVFNTTSGFPFFAVNTVTGFTRGPQLGILAEIASLQMEYTYLAKATGKIQHARRAGKIIKALSKANLDMTGGMFPVRWNISSSEPYGSHMSVGAQADSAHEYLLKQYLLSGRTDKVNLEMYLRTTTYIITQLMLISPNRHLVYVTDRDDSKSGKPGLPSQVLEHLSCFLPGLLALGVHTLPLDDLESLGIDFTSLHSGRLSEDGLKAISGYSLKDLHLWAAQSLAETCWLTYADQPTGLGPEEVVFTSSWQAKKDTLWIDAMNRWKKSGSGARGAPPGLGKKAPIVYTEEERLRGGGKGRDYAVKKPGYLLRPETIESLYLLWRVTGDHRWRERGWRIFEAIERETKTKSGYASLRTVAIKPSYQDDSMPSYFLAETLKYLYLLCRNDDPIPLDKWVFNTEAHPLPVFEWSAEERHELAIYF</sequence>
<comment type="cofactor">
    <cofactor evidence="1 7">
        <name>Ca(2+)</name>
        <dbReference type="ChEBI" id="CHEBI:29108"/>
    </cofactor>
</comment>
<dbReference type="GeneID" id="59377009"/>
<keyword evidence="9" id="KW-0326">Glycosidase</keyword>
<dbReference type="InterPro" id="IPR012341">
    <property type="entry name" value="6hp_glycosidase-like_sf"/>
</dbReference>
<name>A0A8H6ZSY2_PLEOS</name>
<protein>
    <recommendedName>
        <fullName evidence="9">alpha-1,2-Mannosidase</fullName>
        <ecNumber evidence="9">3.2.1.-</ecNumber>
    </recommendedName>
</protein>
<evidence type="ECO:0000256" key="2">
    <source>
        <dbReference type="ARBA" id="ARBA00004922"/>
    </source>
</evidence>
<dbReference type="SUPFAM" id="SSF48225">
    <property type="entry name" value="Seven-hairpin glycosidases"/>
    <property type="match status" value="1"/>
</dbReference>
<evidence type="ECO:0000256" key="3">
    <source>
        <dbReference type="ARBA" id="ARBA00007658"/>
    </source>
</evidence>
<dbReference type="InterPro" id="IPR036026">
    <property type="entry name" value="Seven-hairpin_glycosidases"/>
</dbReference>
<evidence type="ECO:0000256" key="6">
    <source>
        <dbReference type="PIRSR" id="PIRSR601382-1"/>
    </source>
</evidence>
<dbReference type="RefSeq" id="XP_036630346.1">
    <property type="nucleotide sequence ID" value="XM_036776726.1"/>
</dbReference>
<dbReference type="VEuPathDB" id="FungiDB:PC9H_007191"/>
<comment type="caution">
    <text evidence="11">The sequence shown here is derived from an EMBL/GenBank/DDBJ whole genome shotgun (WGS) entry which is preliminary data.</text>
</comment>
<evidence type="ECO:0000256" key="5">
    <source>
        <dbReference type="ARBA" id="ARBA00023157"/>
    </source>
</evidence>
<feature type="active site" evidence="6">
    <location>
        <position position="495"/>
    </location>
</feature>
<keyword evidence="10" id="KW-1133">Transmembrane helix</keyword>
<keyword evidence="12" id="KW-1185">Reference proteome</keyword>
<keyword evidence="7" id="KW-0479">Metal-binding</keyword>
<keyword evidence="7" id="KW-0106">Calcium</keyword>
<keyword evidence="10" id="KW-0472">Membrane</keyword>
<feature type="binding site" evidence="7">
    <location>
        <position position="581"/>
    </location>
    <ligand>
        <name>Ca(2+)</name>
        <dbReference type="ChEBI" id="CHEBI:29108"/>
    </ligand>
</feature>
<feature type="disulfide bond" evidence="8">
    <location>
        <begin position="348"/>
        <end position="409"/>
    </location>
</feature>
<comment type="similarity">
    <text evidence="3 9">Belongs to the glycosyl hydrolase 47 family.</text>
</comment>
<dbReference type="EC" id="3.2.1.-" evidence="9"/>
<dbReference type="Pfam" id="PF01532">
    <property type="entry name" value="Glyco_hydro_47"/>
    <property type="match status" value="1"/>
</dbReference>
<dbReference type="InterPro" id="IPR050749">
    <property type="entry name" value="Glycosyl_Hydrolase_47"/>
</dbReference>
<dbReference type="Gene3D" id="1.50.10.10">
    <property type="match status" value="1"/>
</dbReference>
<organism evidence="11 12">
    <name type="scientific">Pleurotus ostreatus</name>
    <name type="common">Oyster mushroom</name>
    <name type="synonym">White-rot fungus</name>
    <dbReference type="NCBI Taxonomy" id="5322"/>
    <lineage>
        <taxon>Eukaryota</taxon>
        <taxon>Fungi</taxon>
        <taxon>Dikarya</taxon>
        <taxon>Basidiomycota</taxon>
        <taxon>Agaricomycotina</taxon>
        <taxon>Agaricomycetes</taxon>
        <taxon>Agaricomycetidae</taxon>
        <taxon>Agaricales</taxon>
        <taxon>Pleurotineae</taxon>
        <taxon>Pleurotaceae</taxon>
        <taxon>Pleurotus</taxon>
    </lineage>
</organism>
<dbReference type="PANTHER" id="PTHR11742">
    <property type="entry name" value="MANNOSYL-OLIGOSACCHARIDE ALPHA-1,2-MANNOSIDASE-RELATED"/>
    <property type="match status" value="1"/>
</dbReference>
<reference evidence="11" key="1">
    <citation type="submission" date="2019-07" db="EMBL/GenBank/DDBJ databases">
        <authorList>
            <person name="Palmer J.M."/>
        </authorList>
    </citation>
    <scope>NUCLEOTIDE SEQUENCE</scope>
    <source>
        <strain evidence="11">PC9</strain>
    </source>
</reference>
<dbReference type="OrthoDB" id="8118055at2759"/>
<dbReference type="EMBL" id="JACETU010000005">
    <property type="protein sequence ID" value="KAF7427974.1"/>
    <property type="molecule type" value="Genomic_DNA"/>
</dbReference>
<dbReference type="GO" id="GO:0016020">
    <property type="term" value="C:membrane"/>
    <property type="evidence" value="ECO:0007669"/>
    <property type="project" value="InterPro"/>
</dbReference>
<evidence type="ECO:0000256" key="4">
    <source>
        <dbReference type="ARBA" id="ARBA00022801"/>
    </source>
</evidence>
<evidence type="ECO:0000256" key="8">
    <source>
        <dbReference type="PIRSR" id="PIRSR601382-3"/>
    </source>
</evidence>
<dbReference type="GO" id="GO:0036503">
    <property type="term" value="P:ERAD pathway"/>
    <property type="evidence" value="ECO:0007669"/>
    <property type="project" value="UniProtKB-ARBA"/>
</dbReference>
<evidence type="ECO:0000256" key="7">
    <source>
        <dbReference type="PIRSR" id="PIRSR601382-2"/>
    </source>
</evidence>
<dbReference type="GO" id="GO:0005783">
    <property type="term" value="C:endoplasmic reticulum"/>
    <property type="evidence" value="ECO:0007669"/>
    <property type="project" value="TreeGrafter"/>
</dbReference>
<evidence type="ECO:0000256" key="1">
    <source>
        <dbReference type="ARBA" id="ARBA00001913"/>
    </source>
</evidence>
<dbReference type="PRINTS" id="PR00747">
    <property type="entry name" value="GLYHDRLASE47"/>
</dbReference>
<dbReference type="Proteomes" id="UP000623687">
    <property type="component" value="Unassembled WGS sequence"/>
</dbReference>
<feature type="active site" description="Proton donor" evidence="6">
    <location>
        <position position="148"/>
    </location>
</feature>
<keyword evidence="5 8" id="KW-1015">Disulfide bond</keyword>
<evidence type="ECO:0000313" key="11">
    <source>
        <dbReference type="EMBL" id="KAF7427974.1"/>
    </source>
</evidence>
<dbReference type="InterPro" id="IPR001382">
    <property type="entry name" value="Glyco_hydro_47"/>
</dbReference>
<gene>
    <name evidence="11" type="ORF">PC9H_007191</name>
</gene>
<dbReference type="GO" id="GO:0005509">
    <property type="term" value="F:calcium ion binding"/>
    <property type="evidence" value="ECO:0007669"/>
    <property type="project" value="InterPro"/>
</dbReference>
<feature type="active site" evidence="6">
    <location>
        <position position="278"/>
    </location>
</feature>
<evidence type="ECO:0000313" key="12">
    <source>
        <dbReference type="Proteomes" id="UP000623687"/>
    </source>
</evidence>
<keyword evidence="4 9" id="KW-0378">Hydrolase</keyword>
<comment type="pathway">
    <text evidence="2">Protein modification; protein glycosylation.</text>
</comment>
<accession>A0A8H6ZSY2</accession>
<dbReference type="GO" id="GO:0004571">
    <property type="term" value="F:mannosyl-oligosaccharide 1,2-alpha-mannosidase activity"/>
    <property type="evidence" value="ECO:0007669"/>
    <property type="project" value="InterPro"/>
</dbReference>
<proteinExistence type="inferred from homology"/>